<evidence type="ECO:0000256" key="1">
    <source>
        <dbReference type="ARBA" id="ARBA00004141"/>
    </source>
</evidence>
<keyword evidence="2 5" id="KW-0812">Transmembrane</keyword>
<dbReference type="Proteomes" id="UP001153642">
    <property type="component" value="Unassembled WGS sequence"/>
</dbReference>
<comment type="caution">
    <text evidence="7">The sequence shown here is derived from an EMBL/GenBank/DDBJ whole genome shotgun (WGS) entry which is preliminary data.</text>
</comment>
<feature type="transmembrane region" description="Helical" evidence="5">
    <location>
        <begin position="241"/>
        <end position="260"/>
    </location>
</feature>
<accession>A0ABT6FNC6</accession>
<dbReference type="InterPro" id="IPR051533">
    <property type="entry name" value="WaaL-like"/>
</dbReference>
<gene>
    <name evidence="7" type="ORF">OSR52_02760</name>
</gene>
<dbReference type="InterPro" id="IPR007016">
    <property type="entry name" value="O-antigen_ligase-rel_domated"/>
</dbReference>
<feature type="transmembrane region" description="Helical" evidence="5">
    <location>
        <begin position="121"/>
        <end position="143"/>
    </location>
</feature>
<feature type="transmembrane region" description="Helical" evidence="5">
    <location>
        <begin position="172"/>
        <end position="190"/>
    </location>
</feature>
<evidence type="ECO:0000256" key="2">
    <source>
        <dbReference type="ARBA" id="ARBA00022692"/>
    </source>
</evidence>
<comment type="subcellular location">
    <subcellularLocation>
        <location evidence="1">Membrane</location>
        <topology evidence="1">Multi-pass membrane protein</topology>
    </subcellularLocation>
</comment>
<dbReference type="Pfam" id="PF04932">
    <property type="entry name" value="Wzy_C"/>
    <property type="match status" value="1"/>
</dbReference>
<feature type="transmembrane region" description="Helical" evidence="5">
    <location>
        <begin position="340"/>
        <end position="361"/>
    </location>
</feature>
<keyword evidence="4 5" id="KW-0472">Membrane</keyword>
<feature type="transmembrane region" description="Helical" evidence="5">
    <location>
        <begin position="373"/>
        <end position="390"/>
    </location>
</feature>
<dbReference type="GO" id="GO:0016874">
    <property type="term" value="F:ligase activity"/>
    <property type="evidence" value="ECO:0007669"/>
    <property type="project" value="UniProtKB-KW"/>
</dbReference>
<feature type="transmembrane region" description="Helical" evidence="5">
    <location>
        <begin position="220"/>
        <end position="236"/>
    </location>
</feature>
<organism evidence="7 8">
    <name type="scientific">Galbibacter pacificus</name>
    <dbReference type="NCBI Taxonomy" id="2996052"/>
    <lineage>
        <taxon>Bacteria</taxon>
        <taxon>Pseudomonadati</taxon>
        <taxon>Bacteroidota</taxon>
        <taxon>Flavobacteriia</taxon>
        <taxon>Flavobacteriales</taxon>
        <taxon>Flavobacteriaceae</taxon>
        <taxon>Galbibacter</taxon>
    </lineage>
</organism>
<keyword evidence="8" id="KW-1185">Reference proteome</keyword>
<dbReference type="PANTHER" id="PTHR37422:SF13">
    <property type="entry name" value="LIPOPOLYSACCHARIDE BIOSYNTHESIS PROTEIN PA4999-RELATED"/>
    <property type="match status" value="1"/>
</dbReference>
<feature type="transmembrane region" description="Helical" evidence="5">
    <location>
        <begin position="92"/>
        <end position="109"/>
    </location>
</feature>
<feature type="transmembrane region" description="Helical" evidence="5">
    <location>
        <begin position="197"/>
        <end position="214"/>
    </location>
</feature>
<feature type="transmembrane region" description="Helical" evidence="5">
    <location>
        <begin position="20"/>
        <end position="50"/>
    </location>
</feature>
<keyword evidence="3 5" id="KW-1133">Transmembrane helix</keyword>
<reference evidence="7" key="1">
    <citation type="submission" date="2022-11" db="EMBL/GenBank/DDBJ databases">
        <title>High-quality draft genome sequence of Galbibacter sp. strain CMA-7.</title>
        <authorList>
            <person name="Wei L."/>
            <person name="Dong C."/>
            <person name="Shao Z."/>
        </authorList>
    </citation>
    <scope>NUCLEOTIDE SEQUENCE</scope>
    <source>
        <strain evidence="7">CMA-7</strain>
    </source>
</reference>
<proteinExistence type="predicted"/>
<protein>
    <submittedName>
        <fullName evidence="7">O-antigen ligase family protein</fullName>
    </submittedName>
</protein>
<sequence>MHLSFNLSFLKKEFKQNIKVILLSLTFISLTIKENINSIALIVLFIFSTAQYIKDKKKNAPTYYYPIILFFILTVLNLLLFDSYDFSETKKYLLRALLFLIIPIIFIFIKISRKELLRIELYYVLWIILNAIYSHLTMISLLITKNESLNLLFRKDYSYIKLADTIGLDSTYYSFFVLLAIILLFNFLLVAKKKLYVGIYLTAILYLSFFIIHLSSRMNIVALVILILFYIFYYFILRKKAILGIVVTITSAIILSTALYNVRATRYRFQQIIGFTFSNGTTHRDGLNKLRQFDAAIEANKSILFGNGIQNANNAIIKSYERNGLLHFAKERYNAHNQYIQIYVGAGIIGELTLIFLIFYYSVFFWKSKNITGFLFVTLISFLFLTESYLERHNGIVLFTLFICLQVNYDLSSSEKGKANKISIHKNGN</sequence>
<feature type="transmembrane region" description="Helical" evidence="5">
    <location>
        <begin position="62"/>
        <end position="80"/>
    </location>
</feature>
<keyword evidence="7" id="KW-0436">Ligase</keyword>
<evidence type="ECO:0000256" key="3">
    <source>
        <dbReference type="ARBA" id="ARBA00022989"/>
    </source>
</evidence>
<evidence type="ECO:0000256" key="5">
    <source>
        <dbReference type="SAM" id="Phobius"/>
    </source>
</evidence>
<evidence type="ECO:0000259" key="6">
    <source>
        <dbReference type="Pfam" id="PF04932"/>
    </source>
</evidence>
<evidence type="ECO:0000313" key="8">
    <source>
        <dbReference type="Proteomes" id="UP001153642"/>
    </source>
</evidence>
<dbReference type="PANTHER" id="PTHR37422">
    <property type="entry name" value="TEICHURONIC ACID BIOSYNTHESIS PROTEIN TUAE"/>
    <property type="match status" value="1"/>
</dbReference>
<evidence type="ECO:0000313" key="7">
    <source>
        <dbReference type="EMBL" id="MDG3584775.1"/>
    </source>
</evidence>
<evidence type="ECO:0000256" key="4">
    <source>
        <dbReference type="ARBA" id="ARBA00023136"/>
    </source>
</evidence>
<dbReference type="RefSeq" id="WP_277898533.1">
    <property type="nucleotide sequence ID" value="NZ_JAPMUA010000001.1"/>
</dbReference>
<feature type="domain" description="O-antigen ligase-related" evidence="6">
    <location>
        <begin position="203"/>
        <end position="352"/>
    </location>
</feature>
<name>A0ABT6FNC6_9FLAO</name>
<dbReference type="EMBL" id="JAPMUA010000001">
    <property type="protein sequence ID" value="MDG3584775.1"/>
    <property type="molecule type" value="Genomic_DNA"/>
</dbReference>